<dbReference type="GO" id="GO:0046872">
    <property type="term" value="F:metal ion binding"/>
    <property type="evidence" value="ECO:0007669"/>
    <property type="project" value="UniProtKB-KW"/>
</dbReference>
<dbReference type="PATRIC" id="fig|1218492.5.peg.239"/>
<dbReference type="InterPro" id="IPR012337">
    <property type="entry name" value="RNaseH-like_sf"/>
</dbReference>
<dbReference type="PROSITE" id="PS50879">
    <property type="entry name" value="RNASE_H_1"/>
    <property type="match status" value="1"/>
</dbReference>
<dbReference type="HOGENOM" id="CLU_030894_0_4_9"/>
<keyword evidence="9" id="KW-0479">Metal-binding</keyword>
<name>A0A0F4LXY5_9LACO</name>
<dbReference type="SUPFAM" id="SSF55658">
    <property type="entry name" value="L9 N-domain-like"/>
    <property type="match status" value="1"/>
</dbReference>
<dbReference type="PANTHER" id="PTHR10642:SF26">
    <property type="entry name" value="RIBONUCLEASE H1"/>
    <property type="match status" value="1"/>
</dbReference>
<evidence type="ECO:0000259" key="13">
    <source>
        <dbReference type="PROSITE" id="PS50879"/>
    </source>
</evidence>
<evidence type="ECO:0000256" key="12">
    <source>
        <dbReference type="ARBA" id="ARBA00022842"/>
    </source>
</evidence>
<dbReference type="PANTHER" id="PTHR10642">
    <property type="entry name" value="RIBONUCLEASE H1"/>
    <property type="match status" value="1"/>
</dbReference>
<dbReference type="InterPro" id="IPR002156">
    <property type="entry name" value="RNaseH_domain"/>
</dbReference>
<dbReference type="InterPro" id="IPR037056">
    <property type="entry name" value="RNase_H1_N_sf"/>
</dbReference>
<evidence type="ECO:0000313" key="14">
    <source>
        <dbReference type="EMBL" id="KJY63218.1"/>
    </source>
</evidence>
<evidence type="ECO:0000256" key="3">
    <source>
        <dbReference type="ARBA" id="ARBA00004065"/>
    </source>
</evidence>
<dbReference type="InterPro" id="IPR022892">
    <property type="entry name" value="RNaseHI"/>
</dbReference>
<dbReference type="SUPFAM" id="SSF53098">
    <property type="entry name" value="Ribonuclease H-like"/>
    <property type="match status" value="1"/>
</dbReference>
<keyword evidence="12" id="KW-0460">Magnesium</keyword>
<dbReference type="Proteomes" id="UP000033558">
    <property type="component" value="Unassembled WGS sequence"/>
</dbReference>
<feature type="domain" description="RNase H type-1" evidence="13">
    <location>
        <begin position="60"/>
        <end position="217"/>
    </location>
</feature>
<keyword evidence="11" id="KW-0378">Hydrolase</keyword>
<evidence type="ECO:0000256" key="7">
    <source>
        <dbReference type="ARBA" id="ARBA00017721"/>
    </source>
</evidence>
<dbReference type="AlphaFoldDB" id="A0A0F4LXY5"/>
<evidence type="ECO:0000313" key="15">
    <source>
        <dbReference type="Proteomes" id="UP000033558"/>
    </source>
</evidence>
<dbReference type="InterPro" id="IPR050092">
    <property type="entry name" value="RNase_H"/>
</dbReference>
<proteinExistence type="inferred from homology"/>
<sequence length="221" mass="24967">MKKYYAVKKGRQPGIYPTWPAAQQQVQGYRQAVFKGFDNLAAAQAFMEERLAVAAEQDLAAYSILLYTDGGSRNHGNYAGGHVQAQDKAAWAYLIKYQGQRYSASAGQWGATNNQMELTAVAQGLQKLISWQLQTQKVLLVADSQYVLNALTKGWLSSWQRRNWKKADGQPVLNQALWQQISQQVAQFPHLQFAWTKGHAQNKENNFVDSLLNQTMDHMTK</sequence>
<dbReference type="GO" id="GO:0003676">
    <property type="term" value="F:nucleic acid binding"/>
    <property type="evidence" value="ECO:0007669"/>
    <property type="project" value="InterPro"/>
</dbReference>
<comment type="subunit">
    <text evidence="5">Monomer.</text>
</comment>
<dbReference type="STRING" id="1218492.JG30_01260"/>
<dbReference type="Gene3D" id="3.30.420.10">
    <property type="entry name" value="Ribonuclease H-like superfamily/Ribonuclease H"/>
    <property type="match status" value="1"/>
</dbReference>
<dbReference type="InterPro" id="IPR009027">
    <property type="entry name" value="Ribosomal_bL9/RNase_H1_N"/>
</dbReference>
<dbReference type="Pfam" id="PF01693">
    <property type="entry name" value="Cauli_VI"/>
    <property type="match status" value="1"/>
</dbReference>
<dbReference type="GO" id="GO:0043137">
    <property type="term" value="P:DNA replication, removal of RNA primer"/>
    <property type="evidence" value="ECO:0007669"/>
    <property type="project" value="TreeGrafter"/>
</dbReference>
<evidence type="ECO:0000256" key="1">
    <source>
        <dbReference type="ARBA" id="ARBA00000077"/>
    </source>
</evidence>
<comment type="catalytic activity">
    <reaction evidence="1">
        <text>Endonucleolytic cleavage to 5'-phosphomonoester.</text>
        <dbReference type="EC" id="3.1.26.4"/>
    </reaction>
</comment>
<comment type="cofactor">
    <cofactor evidence="2">
        <name>Mg(2+)</name>
        <dbReference type="ChEBI" id="CHEBI:18420"/>
    </cofactor>
</comment>
<gene>
    <name evidence="14" type="ORF">JG30_01260</name>
</gene>
<keyword evidence="15" id="KW-1185">Reference proteome</keyword>
<dbReference type="Pfam" id="PF00075">
    <property type="entry name" value="RNase_H"/>
    <property type="match status" value="1"/>
</dbReference>
<dbReference type="RefSeq" id="WP_046315286.1">
    <property type="nucleotide sequence ID" value="NZ_JBHSZT010000003.1"/>
</dbReference>
<evidence type="ECO:0000256" key="11">
    <source>
        <dbReference type="ARBA" id="ARBA00022801"/>
    </source>
</evidence>
<dbReference type="CDD" id="cd09278">
    <property type="entry name" value="RNase_HI_prokaryote_like"/>
    <property type="match status" value="1"/>
</dbReference>
<comment type="similarity">
    <text evidence="4">Belongs to the RNase H family.</text>
</comment>
<dbReference type="OrthoDB" id="9811552at2"/>
<evidence type="ECO:0000256" key="4">
    <source>
        <dbReference type="ARBA" id="ARBA00005300"/>
    </source>
</evidence>
<dbReference type="FunFam" id="3.40.970.10:FF:000002">
    <property type="entry name" value="Ribonuclease H"/>
    <property type="match status" value="1"/>
</dbReference>
<accession>A0A0F4LXY5</accession>
<evidence type="ECO:0000256" key="2">
    <source>
        <dbReference type="ARBA" id="ARBA00001946"/>
    </source>
</evidence>
<evidence type="ECO:0000256" key="5">
    <source>
        <dbReference type="ARBA" id="ARBA00011245"/>
    </source>
</evidence>
<evidence type="ECO:0000256" key="9">
    <source>
        <dbReference type="ARBA" id="ARBA00022723"/>
    </source>
</evidence>
<dbReference type="GO" id="GO:0004523">
    <property type="term" value="F:RNA-DNA hybrid ribonuclease activity"/>
    <property type="evidence" value="ECO:0007669"/>
    <property type="project" value="UniProtKB-EC"/>
</dbReference>
<evidence type="ECO:0000256" key="8">
    <source>
        <dbReference type="ARBA" id="ARBA00022722"/>
    </source>
</evidence>
<comment type="caution">
    <text evidence="14">The sequence shown here is derived from an EMBL/GenBank/DDBJ whole genome shotgun (WGS) entry which is preliminary data.</text>
</comment>
<reference evidence="14 15" key="1">
    <citation type="submission" date="2015-01" db="EMBL/GenBank/DDBJ databases">
        <title>Comparative genomics of the lactic acid bacteria isolated from the honey bee gut.</title>
        <authorList>
            <person name="Ellegaard K.M."/>
            <person name="Tamarit D."/>
            <person name="Javelind E."/>
            <person name="Olofsson T."/>
            <person name="Andersson S.G."/>
            <person name="Vasquez A."/>
        </authorList>
    </citation>
    <scope>NUCLEOTIDE SEQUENCE [LARGE SCALE GENOMIC DNA]</scope>
    <source>
        <strain evidence="14 15">Bin4</strain>
    </source>
</reference>
<dbReference type="InterPro" id="IPR011320">
    <property type="entry name" value="RNase_H1_N"/>
</dbReference>
<dbReference type="Gene3D" id="3.40.970.10">
    <property type="entry name" value="Ribonuclease H1, N-terminal domain"/>
    <property type="match status" value="1"/>
</dbReference>
<organism evidence="14 15">
    <name type="scientific">Bombilactobacillus mellifer</name>
    <dbReference type="NCBI Taxonomy" id="1218492"/>
    <lineage>
        <taxon>Bacteria</taxon>
        <taxon>Bacillati</taxon>
        <taxon>Bacillota</taxon>
        <taxon>Bacilli</taxon>
        <taxon>Lactobacillales</taxon>
        <taxon>Lactobacillaceae</taxon>
        <taxon>Bombilactobacillus</taxon>
    </lineage>
</organism>
<protein>
    <recommendedName>
        <fullName evidence="7">Ribonuclease H</fullName>
        <ecNumber evidence="6">3.1.26.4</ecNumber>
    </recommendedName>
</protein>
<evidence type="ECO:0000256" key="10">
    <source>
        <dbReference type="ARBA" id="ARBA00022759"/>
    </source>
</evidence>
<dbReference type="InterPro" id="IPR036397">
    <property type="entry name" value="RNaseH_sf"/>
</dbReference>
<dbReference type="EMBL" id="JXJQ01000002">
    <property type="protein sequence ID" value="KJY63218.1"/>
    <property type="molecule type" value="Genomic_DNA"/>
</dbReference>
<dbReference type="EC" id="3.1.26.4" evidence="6"/>
<keyword evidence="10" id="KW-0255">Endonuclease</keyword>
<keyword evidence="8" id="KW-0540">Nuclease</keyword>
<comment type="function">
    <text evidence="3">Endonuclease that specifically degrades the RNA of RNA-DNA hybrids.</text>
</comment>
<evidence type="ECO:0000256" key="6">
    <source>
        <dbReference type="ARBA" id="ARBA00012180"/>
    </source>
</evidence>